<reference evidence="1 2" key="1">
    <citation type="journal article" date="2014" name="Int. J. Syst. Evol. Microbiol.">
        <title>Phaeodactylibacter xiamenensis gen. nov., sp. nov., a member of the family Saprospiraceae isolated from the marine alga Phaeodactylum tricornutum.</title>
        <authorList>
            <person name="Chen Z.Jr."/>
            <person name="Lei X."/>
            <person name="Lai Q."/>
            <person name="Li Y."/>
            <person name="Zhang B."/>
            <person name="Zhang J."/>
            <person name="Zhang H."/>
            <person name="Yang L."/>
            <person name="Zheng W."/>
            <person name="Tian Y."/>
            <person name="Yu Z."/>
            <person name="Xu H.Jr."/>
            <person name="Zheng T."/>
        </authorList>
    </citation>
    <scope>NUCLEOTIDE SEQUENCE [LARGE SCALE GENOMIC DNA]</scope>
    <source>
        <strain evidence="1 2">KD52</strain>
    </source>
</reference>
<comment type="caution">
    <text evidence="1">The sequence shown here is derived from an EMBL/GenBank/DDBJ whole genome shotgun (WGS) entry which is preliminary data.</text>
</comment>
<sequence>MGMLKNLRLKFHFKALHNELNNRKPSKDRSAVTWKGAKSIGILFDANEPDHRKRILKYADELRKKDKQVRLLGYLSQQQEGEEFPFRTFSPKDQDWRYCPRGEEIGEFMSQSFDLLFFLGLQSTLWSEYVAALSKAKLRVGPSTDHTYAYDLMIEVPEKAGLPAFITQMENLLGKTNTPYEAATAT</sequence>
<proteinExistence type="predicted"/>
<keyword evidence="2" id="KW-1185">Reference proteome</keyword>
<dbReference type="Pfam" id="PF21857">
    <property type="entry name" value="DUF6913"/>
    <property type="match status" value="1"/>
</dbReference>
<organism evidence="1 2">
    <name type="scientific">Phaeodactylibacter xiamenensis</name>
    <dbReference type="NCBI Taxonomy" id="1524460"/>
    <lineage>
        <taxon>Bacteria</taxon>
        <taxon>Pseudomonadati</taxon>
        <taxon>Bacteroidota</taxon>
        <taxon>Saprospiria</taxon>
        <taxon>Saprospirales</taxon>
        <taxon>Haliscomenobacteraceae</taxon>
        <taxon>Phaeodactylibacter</taxon>
    </lineage>
</organism>
<accession>A0A098SAC9</accession>
<name>A0A098SAC9_9BACT</name>
<dbReference type="STRING" id="1524460.IX84_07950"/>
<evidence type="ECO:0000313" key="2">
    <source>
        <dbReference type="Proteomes" id="UP000029736"/>
    </source>
</evidence>
<dbReference type="AlphaFoldDB" id="A0A098SAC9"/>
<dbReference type="InterPro" id="IPR054207">
    <property type="entry name" value="DUF6913"/>
</dbReference>
<protein>
    <submittedName>
        <fullName evidence="1">Uncharacterized protein</fullName>
    </submittedName>
</protein>
<dbReference type="EMBL" id="JPOS01000018">
    <property type="protein sequence ID" value="KGE88598.1"/>
    <property type="molecule type" value="Genomic_DNA"/>
</dbReference>
<gene>
    <name evidence="1" type="ORF">IX84_07950</name>
</gene>
<evidence type="ECO:0000313" key="1">
    <source>
        <dbReference type="EMBL" id="KGE88598.1"/>
    </source>
</evidence>
<dbReference type="Proteomes" id="UP000029736">
    <property type="component" value="Unassembled WGS sequence"/>
</dbReference>